<gene>
    <name evidence="2" type="ORF">D3Y57_03260</name>
</gene>
<dbReference type="Pfam" id="PF00067">
    <property type="entry name" value="p450"/>
    <property type="match status" value="1"/>
</dbReference>
<dbReference type="Proteomes" id="UP000276254">
    <property type="component" value="Plasmid unnamed1"/>
</dbReference>
<dbReference type="GO" id="GO:0005506">
    <property type="term" value="F:iron ion binding"/>
    <property type="evidence" value="ECO:0007669"/>
    <property type="project" value="InterPro"/>
</dbReference>
<dbReference type="AlphaFoldDB" id="A0A494T823"/>
<proteinExistence type="inferred from homology"/>
<comment type="similarity">
    <text evidence="1">Belongs to the cytochrome P450 family.</text>
</comment>
<name>A0A494T823_SPHPE</name>
<dbReference type="GO" id="GO:0016705">
    <property type="term" value="F:oxidoreductase activity, acting on paired donors, with incorporation or reduction of molecular oxygen"/>
    <property type="evidence" value="ECO:0007669"/>
    <property type="project" value="InterPro"/>
</dbReference>
<dbReference type="InterPro" id="IPR001128">
    <property type="entry name" value="Cyt_P450"/>
</dbReference>
<protein>
    <submittedName>
        <fullName evidence="2">Cytochrome P450</fullName>
    </submittedName>
</protein>
<dbReference type="PRINTS" id="PR00359">
    <property type="entry name" value="BP450"/>
</dbReference>
<dbReference type="InterPro" id="IPR002397">
    <property type="entry name" value="Cyt_P450_B"/>
</dbReference>
<keyword evidence="3" id="KW-1185">Reference proteome</keyword>
<dbReference type="GO" id="GO:0004497">
    <property type="term" value="F:monooxygenase activity"/>
    <property type="evidence" value="ECO:0007669"/>
    <property type="project" value="InterPro"/>
</dbReference>
<dbReference type="EMBL" id="CP032828">
    <property type="protein sequence ID" value="AYJ85467.1"/>
    <property type="molecule type" value="Genomic_DNA"/>
</dbReference>
<evidence type="ECO:0000313" key="2">
    <source>
        <dbReference type="EMBL" id="AYJ85467.1"/>
    </source>
</evidence>
<evidence type="ECO:0000313" key="3">
    <source>
        <dbReference type="Proteomes" id="UP000276254"/>
    </source>
</evidence>
<organism evidence="2 3">
    <name type="scientific">Sphingomonas paeninsulae</name>
    <dbReference type="NCBI Taxonomy" id="2319844"/>
    <lineage>
        <taxon>Bacteria</taxon>
        <taxon>Pseudomonadati</taxon>
        <taxon>Pseudomonadota</taxon>
        <taxon>Alphaproteobacteria</taxon>
        <taxon>Sphingomonadales</taxon>
        <taxon>Sphingomonadaceae</taxon>
        <taxon>Sphingomonas</taxon>
    </lineage>
</organism>
<dbReference type="GO" id="GO:0020037">
    <property type="term" value="F:heme binding"/>
    <property type="evidence" value="ECO:0007669"/>
    <property type="project" value="InterPro"/>
</dbReference>
<keyword evidence="2" id="KW-0614">Plasmid</keyword>
<geneLocation type="plasmid" evidence="2">
    <name>unnamed1</name>
</geneLocation>
<evidence type="ECO:0000256" key="1">
    <source>
        <dbReference type="ARBA" id="ARBA00010617"/>
    </source>
</evidence>
<dbReference type="PANTHER" id="PTHR46696:SF6">
    <property type="entry name" value="P450, PUTATIVE (EUROFUNG)-RELATED"/>
    <property type="match status" value="1"/>
</dbReference>
<dbReference type="SUPFAM" id="SSF48264">
    <property type="entry name" value="Cytochrome P450"/>
    <property type="match status" value="1"/>
</dbReference>
<dbReference type="OrthoDB" id="5522954at2"/>
<dbReference type="CDD" id="cd11035">
    <property type="entry name" value="P450cam-like"/>
    <property type="match status" value="1"/>
</dbReference>
<reference evidence="2 3" key="1">
    <citation type="submission" date="2018-09" db="EMBL/GenBank/DDBJ databases">
        <title>Sphingomonas peninsula sp. nov., isolated from fildes peninsula, Antarctic soil.</title>
        <authorList>
            <person name="Yingchao G."/>
        </authorList>
    </citation>
    <scope>NUCLEOTIDE SEQUENCE [LARGE SCALE GENOMIC DNA]</scope>
    <source>
        <strain evidence="2 3">YZ-8</strain>
        <plasmid evidence="2 3">unnamed1</plasmid>
    </source>
</reference>
<accession>A0A494T823</accession>
<dbReference type="KEGG" id="spha:D3Y57_03260"/>
<dbReference type="PANTHER" id="PTHR46696">
    <property type="entry name" value="P450, PUTATIVE (EUROFUNG)-RELATED"/>
    <property type="match status" value="1"/>
</dbReference>
<dbReference type="Gene3D" id="1.10.630.10">
    <property type="entry name" value="Cytochrome P450"/>
    <property type="match status" value="1"/>
</dbReference>
<sequence length="415" mass="47335">MMSEPPEEPVILDVPAPDYVPRNLIRDLRNFQGQRPNTCPEPYAHTERLRADDIPPVMWSPFPATWITGGNWVLTQYKDCAKLYQDSKTFGSHGQADFQKLIGETFKCIPLSFDGPEHMAYRRFLNPYFTQKAVGEMDADIRALCDEMIDDFLAKGGGDFAYDFARVFPVKVFFNLMGFPHSILEQFLSWEYEILHTRDFARMGAGVAAVLDWLRTFIHEKEAHPDDGLSSKIVNGSIDGRPLTDDEKIGTMFFLWLGGLDTVASTLGQMYRRLALDHTLQQRLREHPELITGAIEEFLRMQPLVNSFRQLKTDLTLHGVQMKEGDWVQALTAVSNFDPDTFKCPRDFDPERKANRHFTLASGAHLCLGAHLARQEMKIALEHWLKRVPMFSIADGDDMTVLPGLLSVTNLHLTW</sequence>
<dbReference type="InterPro" id="IPR036396">
    <property type="entry name" value="Cyt_P450_sf"/>
</dbReference>